<proteinExistence type="inferred from homology"/>
<dbReference type="RefSeq" id="WP_093030078.1">
    <property type="nucleotide sequence ID" value="NZ_FNNZ01000006.1"/>
</dbReference>
<dbReference type="PANTHER" id="PTHR44998:SF1">
    <property type="entry name" value="UDP-N-ACETYLGLUCOSAMINE--PEPTIDE N-ACETYLGLUCOSAMINYLTRANSFERASE 110 KDA SUBUNIT"/>
    <property type="match status" value="1"/>
</dbReference>
<dbReference type="Proteomes" id="UP000198816">
    <property type="component" value="Unassembled WGS sequence"/>
</dbReference>
<dbReference type="InterPro" id="IPR011990">
    <property type="entry name" value="TPR-like_helical_dom_sf"/>
</dbReference>
<evidence type="ECO:0000313" key="11">
    <source>
        <dbReference type="EMBL" id="SDW62480.1"/>
    </source>
</evidence>
<accession>A0A1H2V2G9</accession>
<dbReference type="Gene3D" id="1.25.40.10">
    <property type="entry name" value="Tetratricopeptide repeat domain"/>
    <property type="match status" value="4"/>
</dbReference>
<feature type="domain" description="O-GlcNAc transferase C-terminal" evidence="10">
    <location>
        <begin position="412"/>
        <end position="564"/>
    </location>
</feature>
<dbReference type="InterPro" id="IPR019734">
    <property type="entry name" value="TPR_rpt"/>
</dbReference>
<evidence type="ECO:0000256" key="8">
    <source>
        <dbReference type="PROSITE-ProRule" id="PRU00339"/>
    </source>
</evidence>
<protein>
    <recommendedName>
        <fullName evidence="3">protein O-GlcNAc transferase</fullName>
        <ecNumber evidence="3">2.4.1.255</ecNumber>
    </recommendedName>
</protein>
<keyword evidence="7 8" id="KW-0802">TPR repeat</keyword>
<evidence type="ECO:0000256" key="9">
    <source>
        <dbReference type="SAM" id="MobiDB-lite"/>
    </source>
</evidence>
<evidence type="ECO:0000256" key="2">
    <source>
        <dbReference type="ARBA" id="ARBA00005386"/>
    </source>
</evidence>
<dbReference type="EMBL" id="FNNZ01000006">
    <property type="protein sequence ID" value="SDW62480.1"/>
    <property type="molecule type" value="Genomic_DNA"/>
</dbReference>
<dbReference type="PANTHER" id="PTHR44998">
    <property type="match status" value="1"/>
</dbReference>
<feature type="domain" description="O-GlcNAc transferase C-terminal" evidence="10">
    <location>
        <begin position="577"/>
        <end position="762"/>
    </location>
</feature>
<dbReference type="Gene3D" id="3.40.50.11380">
    <property type="match status" value="1"/>
</dbReference>
<feature type="region of interest" description="Disordered" evidence="9">
    <location>
        <begin position="1"/>
        <end position="21"/>
    </location>
</feature>
<evidence type="ECO:0000256" key="6">
    <source>
        <dbReference type="ARBA" id="ARBA00022737"/>
    </source>
</evidence>
<dbReference type="AlphaFoldDB" id="A0A1H2V2G9"/>
<dbReference type="InterPro" id="IPR029489">
    <property type="entry name" value="OGT/SEC/SPY_C"/>
</dbReference>
<sequence>MTHNRISPTQPSRPSAPHAVKPASRLQRGIAAFQAGHHAEARRVMQKVLERDPAAPDALHILGLLAAQAGRMDEAESLLRRCIAAAPDYVDAHNNLGNVLMARGHPAQARDCYAQAARLAPRYPSPHYNLGNALRALGNLDEAEAAYRTAIALAPGYVDAHVNLGNLLREREDYAQAESVCRDLLARHPELHEVRLNLGNIHRLCHRLQDAGAEYEALLSARPGHPRGLLSLALLRLAEHRPEQAETLIEQARASGAVPAHELLSAVCALRLAQGDWPAALVAATQSLAAGGETPGHAFTIAELLAEMGRRGEAVEVLQASRSRFGDRPRALLGALISNRRYLCDWRDWETQVSTLSERIRSGDGSVIGPFSALAQPGLTPTDLLAVARAHGTRFRAWTERRGAVSGAARPAPRERLRIGYLSSDLRRHAVASLTASLFEDHDRDRFEISAYAIGPADDSPIRRRLLSAFEHFTELRDLSHEAAAQRIRDDGIDILVDLNGYTRHARPEILAQRPAPIQVSWLGFPGSMGVPFIDYLIADPIVAPPESADAYDEALAYLPDSYQPVDMRRPVGPTPTRAEAGLPEKGLVFCCFNNPYKLAPEVFDGWCTLLKELPDAVLWLYAPDEPVRLNLLREAAERGLPAERLVFAPKCPEHADHLARVALADLFLDTQPYNAHTTASDALSVGVPVLTYPGRTFPSRVAASLLTAAGLPELIATDARDYLDRARRLAGAPHALADIRRRLLDARATAPLFDSERFARALEDLYRQMWARRCEGLPPAQLRGSPTGPTP</sequence>
<evidence type="ECO:0000256" key="1">
    <source>
        <dbReference type="ARBA" id="ARBA00004922"/>
    </source>
</evidence>
<gene>
    <name evidence="11" type="ORF">SAMN05421783_10696</name>
</gene>
<dbReference type="SUPFAM" id="SSF53756">
    <property type="entry name" value="UDP-Glycosyltransferase/glycogen phosphorylase"/>
    <property type="match status" value="1"/>
</dbReference>
<dbReference type="OrthoDB" id="7058953at2"/>
<dbReference type="Pfam" id="PF13844">
    <property type="entry name" value="Glyco_transf_41"/>
    <property type="match status" value="2"/>
</dbReference>
<comment type="pathway">
    <text evidence="1">Protein modification; protein glycosylation.</text>
</comment>
<organism evidence="11 12">
    <name type="scientific">Thiocapsa roseopersicina</name>
    <dbReference type="NCBI Taxonomy" id="1058"/>
    <lineage>
        <taxon>Bacteria</taxon>
        <taxon>Pseudomonadati</taxon>
        <taxon>Pseudomonadota</taxon>
        <taxon>Gammaproteobacteria</taxon>
        <taxon>Chromatiales</taxon>
        <taxon>Chromatiaceae</taxon>
        <taxon>Thiocapsa</taxon>
    </lineage>
</organism>
<feature type="repeat" description="TPR" evidence="8">
    <location>
        <begin position="124"/>
        <end position="157"/>
    </location>
</feature>
<dbReference type="SUPFAM" id="SSF48452">
    <property type="entry name" value="TPR-like"/>
    <property type="match status" value="2"/>
</dbReference>
<dbReference type="GO" id="GO:0006493">
    <property type="term" value="P:protein O-linked glycosylation"/>
    <property type="evidence" value="ECO:0007669"/>
    <property type="project" value="TreeGrafter"/>
</dbReference>
<keyword evidence="5 11" id="KW-0808">Transferase</keyword>
<feature type="compositionally biased region" description="Polar residues" evidence="9">
    <location>
        <begin position="1"/>
        <end position="13"/>
    </location>
</feature>
<dbReference type="SMART" id="SM00028">
    <property type="entry name" value="TPR"/>
    <property type="match status" value="6"/>
</dbReference>
<dbReference type="Gene3D" id="3.40.50.2000">
    <property type="entry name" value="Glycogen Phosphorylase B"/>
    <property type="match status" value="1"/>
</dbReference>
<evidence type="ECO:0000256" key="3">
    <source>
        <dbReference type="ARBA" id="ARBA00011970"/>
    </source>
</evidence>
<evidence type="ECO:0000256" key="5">
    <source>
        <dbReference type="ARBA" id="ARBA00022679"/>
    </source>
</evidence>
<feature type="repeat" description="TPR" evidence="8">
    <location>
        <begin position="90"/>
        <end position="123"/>
    </location>
</feature>
<name>A0A1H2V2G9_THIRO</name>
<feature type="repeat" description="TPR" evidence="8">
    <location>
        <begin position="56"/>
        <end position="89"/>
    </location>
</feature>
<evidence type="ECO:0000313" key="12">
    <source>
        <dbReference type="Proteomes" id="UP000198816"/>
    </source>
</evidence>
<dbReference type="EC" id="2.4.1.255" evidence="3"/>
<reference evidence="12" key="1">
    <citation type="submission" date="2016-10" db="EMBL/GenBank/DDBJ databases">
        <authorList>
            <person name="Varghese N."/>
            <person name="Submissions S."/>
        </authorList>
    </citation>
    <scope>NUCLEOTIDE SEQUENCE [LARGE SCALE GENOMIC DNA]</scope>
    <source>
        <strain evidence="12">DSM 217</strain>
    </source>
</reference>
<dbReference type="GO" id="GO:0097363">
    <property type="term" value="F:protein O-acetylglucosaminyltransferase activity"/>
    <property type="evidence" value="ECO:0007669"/>
    <property type="project" value="UniProtKB-EC"/>
</dbReference>
<evidence type="ECO:0000256" key="7">
    <source>
        <dbReference type="ARBA" id="ARBA00022803"/>
    </source>
</evidence>
<keyword evidence="4" id="KW-0328">Glycosyltransferase</keyword>
<comment type="similarity">
    <text evidence="2">Belongs to the glycosyltransferase 41 family. O-GlcNAc transferase subfamily.</text>
</comment>
<evidence type="ECO:0000259" key="10">
    <source>
        <dbReference type="Pfam" id="PF13844"/>
    </source>
</evidence>
<dbReference type="PROSITE" id="PS50005">
    <property type="entry name" value="TPR"/>
    <property type="match status" value="3"/>
</dbReference>
<evidence type="ECO:0000256" key="4">
    <source>
        <dbReference type="ARBA" id="ARBA00022676"/>
    </source>
</evidence>
<keyword evidence="12" id="KW-1185">Reference proteome</keyword>
<dbReference type="STRING" id="1058.SAMN05421783_10696"/>
<dbReference type="Pfam" id="PF13432">
    <property type="entry name" value="TPR_16"/>
    <property type="match status" value="3"/>
</dbReference>
<keyword evidence="6" id="KW-0677">Repeat</keyword>